<name>A0A146LEZ3_LYGHE</name>
<sequence>MKNENRRKIQRTQPHNQKIFSSPPGCASIEKSVYCVARTVGYHTGRRLQCAATAATVAAGACGGCSGVPYMCRTYRSVPSTACAVHRHLRWCMRWCGFWHSSQTIDIWVGGFGRSCNHRADAPTYCNSDYNLVHYDPVSPSSYIQALGPRISIGSYGSECVCRHAATATDAPHPTAATVAAATSTVLRRKKLSKIIYKITKNTQNPDISVVSTQQ</sequence>
<dbReference type="AlphaFoldDB" id="A0A146LEZ3"/>
<dbReference type="EMBL" id="GDHC01006478">
    <property type="protein sequence ID" value="JAQ12151.1"/>
    <property type="molecule type" value="Transcribed_RNA"/>
</dbReference>
<organism evidence="1">
    <name type="scientific">Lygus hesperus</name>
    <name type="common">Western plant bug</name>
    <dbReference type="NCBI Taxonomy" id="30085"/>
    <lineage>
        <taxon>Eukaryota</taxon>
        <taxon>Metazoa</taxon>
        <taxon>Ecdysozoa</taxon>
        <taxon>Arthropoda</taxon>
        <taxon>Hexapoda</taxon>
        <taxon>Insecta</taxon>
        <taxon>Pterygota</taxon>
        <taxon>Neoptera</taxon>
        <taxon>Paraneoptera</taxon>
        <taxon>Hemiptera</taxon>
        <taxon>Heteroptera</taxon>
        <taxon>Panheteroptera</taxon>
        <taxon>Cimicomorpha</taxon>
        <taxon>Miridae</taxon>
        <taxon>Mirini</taxon>
        <taxon>Lygus</taxon>
    </lineage>
</organism>
<accession>A0A146LEZ3</accession>
<reference evidence="1" key="1">
    <citation type="journal article" date="2016" name="Gigascience">
        <title>De novo construction of an expanded transcriptome assembly for the western tarnished plant bug, Lygus hesperus.</title>
        <authorList>
            <person name="Tassone E.E."/>
            <person name="Geib S.M."/>
            <person name="Hall B."/>
            <person name="Fabrick J.A."/>
            <person name="Brent C.S."/>
            <person name="Hull J.J."/>
        </authorList>
    </citation>
    <scope>NUCLEOTIDE SEQUENCE</scope>
</reference>
<evidence type="ECO:0000313" key="1">
    <source>
        <dbReference type="EMBL" id="JAQ05542.1"/>
    </source>
</evidence>
<proteinExistence type="predicted"/>
<dbReference type="EMBL" id="GDHC01013087">
    <property type="protein sequence ID" value="JAQ05542.1"/>
    <property type="molecule type" value="Transcribed_RNA"/>
</dbReference>
<evidence type="ECO:0000313" key="2">
    <source>
        <dbReference type="EMBL" id="JAQ12151.1"/>
    </source>
</evidence>
<gene>
    <name evidence="1" type="ORF">g.40458</name>
    <name evidence="2" type="ORF">g.40469</name>
</gene>
<protein>
    <submittedName>
        <fullName evidence="1">Uncharacterized protein</fullName>
    </submittedName>
</protein>